<keyword evidence="4" id="KW-0347">Helicase</keyword>
<dbReference type="InterPro" id="IPR047187">
    <property type="entry name" value="SF1_C_Upf1"/>
</dbReference>
<keyword evidence="5" id="KW-0067">ATP-binding</keyword>
<dbReference type="PANTHER" id="PTHR43788:SF8">
    <property type="entry name" value="DNA-BINDING PROTEIN SMUBP-2"/>
    <property type="match status" value="1"/>
</dbReference>
<dbReference type="Pfam" id="PF13086">
    <property type="entry name" value="AAA_11"/>
    <property type="match status" value="2"/>
</dbReference>
<proteinExistence type="inferred from homology"/>
<keyword evidence="10" id="KW-1185">Reference proteome</keyword>
<evidence type="ECO:0000256" key="2">
    <source>
        <dbReference type="ARBA" id="ARBA00022741"/>
    </source>
</evidence>
<keyword evidence="2" id="KW-0547">Nucleotide-binding</keyword>
<organism evidence="9 10">
    <name type="scientific">Parafrankia irregularis</name>
    <dbReference type="NCBI Taxonomy" id="795642"/>
    <lineage>
        <taxon>Bacteria</taxon>
        <taxon>Bacillati</taxon>
        <taxon>Actinomycetota</taxon>
        <taxon>Actinomycetes</taxon>
        <taxon>Frankiales</taxon>
        <taxon>Frankiaceae</taxon>
        <taxon>Parafrankia</taxon>
    </lineage>
</organism>
<dbReference type="RefSeq" id="WP_091280772.1">
    <property type="nucleotide sequence ID" value="NZ_FAOZ01000017.1"/>
</dbReference>
<dbReference type="InterPro" id="IPR050534">
    <property type="entry name" value="Coronavir_polyprotein_1ab"/>
</dbReference>
<feature type="domain" description="DNA2/NAM7 helicase helicase" evidence="7">
    <location>
        <begin position="310"/>
        <end position="489"/>
    </location>
</feature>
<gene>
    <name evidence="9" type="ORF">Ga0074812_11751</name>
</gene>
<dbReference type="Proteomes" id="UP000198802">
    <property type="component" value="Unassembled WGS sequence"/>
</dbReference>
<dbReference type="GO" id="GO:0016787">
    <property type="term" value="F:hydrolase activity"/>
    <property type="evidence" value="ECO:0007669"/>
    <property type="project" value="UniProtKB-KW"/>
</dbReference>
<feature type="domain" description="DNA2/NAM7 helicase helicase" evidence="7">
    <location>
        <begin position="650"/>
        <end position="734"/>
    </location>
</feature>
<dbReference type="SUPFAM" id="SSF52540">
    <property type="entry name" value="P-loop containing nucleoside triphosphate hydrolases"/>
    <property type="match status" value="1"/>
</dbReference>
<comment type="similarity">
    <text evidence="1">Belongs to the DNA2/NAM7 helicase family.</text>
</comment>
<dbReference type="GO" id="GO:0005524">
    <property type="term" value="F:ATP binding"/>
    <property type="evidence" value="ECO:0007669"/>
    <property type="project" value="UniProtKB-KW"/>
</dbReference>
<evidence type="ECO:0000256" key="1">
    <source>
        <dbReference type="ARBA" id="ARBA00007913"/>
    </source>
</evidence>
<dbReference type="PANTHER" id="PTHR43788">
    <property type="entry name" value="DNA2/NAM7 HELICASE FAMILY MEMBER"/>
    <property type="match status" value="1"/>
</dbReference>
<name>A0A0S4QSS5_9ACTN</name>
<evidence type="ECO:0000256" key="3">
    <source>
        <dbReference type="ARBA" id="ARBA00022801"/>
    </source>
</evidence>
<evidence type="ECO:0000259" key="7">
    <source>
        <dbReference type="Pfam" id="PF13086"/>
    </source>
</evidence>
<dbReference type="InterPro" id="IPR027417">
    <property type="entry name" value="P-loop_NTPase"/>
</dbReference>
<dbReference type="EMBL" id="FAOZ01000017">
    <property type="protein sequence ID" value="CUU58142.1"/>
    <property type="molecule type" value="Genomic_DNA"/>
</dbReference>
<evidence type="ECO:0000313" key="9">
    <source>
        <dbReference type="EMBL" id="CUU58142.1"/>
    </source>
</evidence>
<keyword evidence="3" id="KW-0378">Hydrolase</keyword>
<dbReference type="InterPro" id="IPR041677">
    <property type="entry name" value="DNA2/NAM7_AAA_11"/>
</dbReference>
<evidence type="ECO:0000313" key="10">
    <source>
        <dbReference type="Proteomes" id="UP000198802"/>
    </source>
</evidence>
<dbReference type="AlphaFoldDB" id="A0A0S4QSS5"/>
<dbReference type="GO" id="GO:0043139">
    <property type="term" value="F:5'-3' DNA helicase activity"/>
    <property type="evidence" value="ECO:0007669"/>
    <property type="project" value="TreeGrafter"/>
</dbReference>
<dbReference type="Pfam" id="PF13087">
    <property type="entry name" value="AAA_12"/>
    <property type="match status" value="1"/>
</dbReference>
<reference evidence="10" key="1">
    <citation type="submission" date="2015-11" db="EMBL/GenBank/DDBJ databases">
        <authorList>
            <person name="Varghese N."/>
        </authorList>
    </citation>
    <scope>NUCLEOTIDE SEQUENCE [LARGE SCALE GENOMIC DNA]</scope>
    <source>
        <strain evidence="10">DSM 45899</strain>
    </source>
</reference>
<dbReference type="InterPro" id="IPR041679">
    <property type="entry name" value="DNA2/NAM7-like_C"/>
</dbReference>
<feature type="coiled-coil region" evidence="6">
    <location>
        <begin position="487"/>
        <end position="555"/>
    </location>
</feature>
<evidence type="ECO:0000259" key="8">
    <source>
        <dbReference type="Pfam" id="PF13087"/>
    </source>
</evidence>
<sequence>MATGAVTLPAGIALVPSARMVEKMASARVRGEDDLDPEGFVDQLRRMSAGVPARLETKTGQATATLRLYTDTHIALLRPTNRNDGYFLNHVGRWSFQDHRSLAQGFLSVRCPRWTVHSQVRNIPAGSSSHIGVLTDAWTTLRTSGSPAGRIPGRHQEYLDTVERIILRTRDLERDRLAVTPILYRARRATREQRFSARGVYEFRLVERCQIAEGTQVQVNGDRGLRGVVLRSENLDMTIRFDDVPDFARIPAQGALTVLPSDVVYRAQLGAVAALRAGEAVSPRLLATLAEHRIQRSAPPDRSAVPGRDLERSQLDAFQRARGEPDLLLVLGPPGTGKTWTITEMAIAEAAAGRAGEGRAGEVRARRVLVTSQSNRAVDNVLRGLAGQLRCVRVGNPEALTGPARELTAEVQVEALKDDVLRNTEPIMSALAPFADVGATQDDAGARLGLLGAHLAEARQADRDVRARDAELDDITRRLRAPLEPEIAQAQAEIDRLNVVAERQRDRHARARDRYEKAAARRVPRWWAGIRRRGLDRRDRAVRAAAERVDAAEQELATARAWHGGLLEQVALLVTQDSVGGRLLAEREHAWGRRERALTHTARTAEPLYAELELAGCGLTRPDGETDDVAGWEQRERKLLDAVGLARTRAALLDDWRGRIPSADEELKHELVSYADVIAATCIGVSTKKLVGGLDFDLAIVDEAGQIALPDLLVPLVRARRAVLVGDHKQLPPYLDNDVAQWSRELVPGTEISASAVAETRDIVGRSEFERLFERIGAEHGVTLTTQRRMPETVATFISNAFYGGVLATIHPGSGPDPLFTSPLAFVDTSDQPPARRGESRAGANGGISNRLEADLIAALLASYGGHHRDWAVIVPYREQVQLLRQTLVRRLGGPVSVEDNIGTVDAFQGNERDLIIYGFTRSNRNGTVGFLSELRRLNVAMTRTRRQLVLVGDLETLGRSQDEGFRALIGELRVTLSRVGDLRGSREIETWLHDTAGRTQ</sequence>
<protein>
    <submittedName>
        <fullName evidence="9">AAA domain-containing protein</fullName>
    </submittedName>
</protein>
<dbReference type="CDD" id="cd17934">
    <property type="entry name" value="DEXXQc_Upf1-like"/>
    <property type="match status" value="1"/>
</dbReference>
<accession>A0A0S4QSS5</accession>
<dbReference type="CDD" id="cd18808">
    <property type="entry name" value="SF1_C_Upf1"/>
    <property type="match status" value="1"/>
</dbReference>
<evidence type="ECO:0000256" key="6">
    <source>
        <dbReference type="SAM" id="Coils"/>
    </source>
</evidence>
<feature type="domain" description="DNA2/NAM7 helicase-like C-terminal" evidence="8">
    <location>
        <begin position="766"/>
        <end position="954"/>
    </location>
</feature>
<evidence type="ECO:0000256" key="4">
    <source>
        <dbReference type="ARBA" id="ARBA00022806"/>
    </source>
</evidence>
<evidence type="ECO:0000256" key="5">
    <source>
        <dbReference type="ARBA" id="ARBA00022840"/>
    </source>
</evidence>
<keyword evidence="6" id="KW-0175">Coiled coil</keyword>
<dbReference type="Gene3D" id="3.40.50.300">
    <property type="entry name" value="P-loop containing nucleotide triphosphate hydrolases"/>
    <property type="match status" value="3"/>
</dbReference>